<dbReference type="InterPro" id="IPR036291">
    <property type="entry name" value="NAD(P)-bd_dom_sf"/>
</dbReference>
<keyword evidence="2" id="KW-0521">NADP</keyword>
<dbReference type="GO" id="GO:0016491">
    <property type="term" value="F:oxidoreductase activity"/>
    <property type="evidence" value="ECO:0007669"/>
    <property type="project" value="UniProtKB-KW"/>
</dbReference>
<dbReference type="InterPro" id="IPR051609">
    <property type="entry name" value="NmrA/Isoflavone_reductase-like"/>
</dbReference>
<dbReference type="AlphaFoldDB" id="A0A2T2N8I0"/>
<evidence type="ECO:0000256" key="3">
    <source>
        <dbReference type="ARBA" id="ARBA00023002"/>
    </source>
</evidence>
<proteinExistence type="inferred from homology"/>
<keyword evidence="3" id="KW-0560">Oxidoreductase</keyword>
<dbReference type="Gene3D" id="3.90.25.10">
    <property type="entry name" value="UDP-galactose 4-epimerase, domain 1"/>
    <property type="match status" value="1"/>
</dbReference>
<feature type="domain" description="NmrA-like" evidence="4">
    <location>
        <begin position="4"/>
        <end position="238"/>
    </location>
</feature>
<gene>
    <name evidence="5" type="ORF">BS50DRAFT_578234</name>
</gene>
<dbReference type="Pfam" id="PF05368">
    <property type="entry name" value="NmrA"/>
    <property type="match status" value="1"/>
</dbReference>
<dbReference type="InterPro" id="IPR008030">
    <property type="entry name" value="NmrA-like"/>
</dbReference>
<sequence>MVAIAVAGGTGPVGQSIVDGLVEYGHEVYVFSRSDRGSQKGIQYLRAEYEDIDATSKSLEQAKVATVICAIGVATPETNQAQLNLIRAASKTKSIGRFVISSFDMLQRKENSDISPLAKYTHEAIDLLETTELEYTRVANGWFLDYYGMPHWKSYLHPWINVLSMEKKWAAIPGDGSARAHFVTTQDMGRFVAHLMDLDKWPKISSIVGEELTMDQLVELAEKARGSKFRVEHDSLEKLKSGKISFISEFPPAGFGDGDEAFYAMIHYQVGLGGCLVPTEETLNEKFPHLKTTSAAEVMESWKGR</sequence>
<keyword evidence="6" id="KW-1185">Reference proteome</keyword>
<reference evidence="5 6" key="1">
    <citation type="journal article" date="2018" name="Front. Microbiol.">
        <title>Genome-Wide Analysis of Corynespora cassiicola Leaf Fall Disease Putative Effectors.</title>
        <authorList>
            <person name="Lopez D."/>
            <person name="Ribeiro S."/>
            <person name="Label P."/>
            <person name="Fumanal B."/>
            <person name="Venisse J.S."/>
            <person name="Kohler A."/>
            <person name="de Oliveira R.R."/>
            <person name="Labutti K."/>
            <person name="Lipzen A."/>
            <person name="Lail K."/>
            <person name="Bauer D."/>
            <person name="Ohm R.A."/>
            <person name="Barry K.W."/>
            <person name="Spatafora J."/>
            <person name="Grigoriev I.V."/>
            <person name="Martin F.M."/>
            <person name="Pujade-Renaud V."/>
        </authorList>
    </citation>
    <scope>NUCLEOTIDE SEQUENCE [LARGE SCALE GENOMIC DNA]</scope>
    <source>
        <strain evidence="5 6">Philippines</strain>
    </source>
</reference>
<dbReference type="SUPFAM" id="SSF51735">
    <property type="entry name" value="NAD(P)-binding Rossmann-fold domains"/>
    <property type="match status" value="1"/>
</dbReference>
<accession>A0A2T2N8I0</accession>
<dbReference type="Proteomes" id="UP000240883">
    <property type="component" value="Unassembled WGS sequence"/>
</dbReference>
<name>A0A2T2N8I0_CORCC</name>
<evidence type="ECO:0000256" key="2">
    <source>
        <dbReference type="ARBA" id="ARBA00022857"/>
    </source>
</evidence>
<dbReference type="EMBL" id="KZ678143">
    <property type="protein sequence ID" value="PSN61719.1"/>
    <property type="molecule type" value="Genomic_DNA"/>
</dbReference>
<organism evidence="5 6">
    <name type="scientific">Corynespora cassiicola Philippines</name>
    <dbReference type="NCBI Taxonomy" id="1448308"/>
    <lineage>
        <taxon>Eukaryota</taxon>
        <taxon>Fungi</taxon>
        <taxon>Dikarya</taxon>
        <taxon>Ascomycota</taxon>
        <taxon>Pezizomycotina</taxon>
        <taxon>Dothideomycetes</taxon>
        <taxon>Pleosporomycetidae</taxon>
        <taxon>Pleosporales</taxon>
        <taxon>Corynesporascaceae</taxon>
        <taxon>Corynespora</taxon>
    </lineage>
</organism>
<evidence type="ECO:0000313" key="6">
    <source>
        <dbReference type="Proteomes" id="UP000240883"/>
    </source>
</evidence>
<comment type="similarity">
    <text evidence="1">Belongs to the NmrA-type oxidoreductase family. Isoflavone reductase subfamily.</text>
</comment>
<dbReference type="OrthoDB" id="10000533at2759"/>
<dbReference type="PANTHER" id="PTHR47706">
    <property type="entry name" value="NMRA-LIKE FAMILY PROTEIN"/>
    <property type="match status" value="1"/>
</dbReference>
<evidence type="ECO:0000259" key="4">
    <source>
        <dbReference type="Pfam" id="PF05368"/>
    </source>
</evidence>
<dbReference type="Gene3D" id="3.40.50.720">
    <property type="entry name" value="NAD(P)-binding Rossmann-like Domain"/>
    <property type="match status" value="1"/>
</dbReference>
<dbReference type="PANTHER" id="PTHR47706:SF4">
    <property type="entry name" value="NMRA-LIKE DOMAIN-CONTAINING PROTEIN"/>
    <property type="match status" value="1"/>
</dbReference>
<protein>
    <submittedName>
        <fullName evidence="5">NAD(P)-binding protein</fullName>
    </submittedName>
</protein>
<evidence type="ECO:0000256" key="1">
    <source>
        <dbReference type="ARBA" id="ARBA00005725"/>
    </source>
</evidence>
<evidence type="ECO:0000313" key="5">
    <source>
        <dbReference type="EMBL" id="PSN61719.1"/>
    </source>
</evidence>